<feature type="transmembrane region" description="Helical" evidence="8">
    <location>
        <begin position="353"/>
        <end position="373"/>
    </location>
</feature>
<feature type="transmembrane region" description="Helical" evidence="8">
    <location>
        <begin position="174"/>
        <end position="200"/>
    </location>
</feature>
<dbReference type="OrthoDB" id="9774600at2"/>
<feature type="transmembrane region" description="Helical" evidence="8">
    <location>
        <begin position="127"/>
        <end position="144"/>
    </location>
</feature>
<keyword evidence="5 8" id="KW-1133">Transmembrane helix</keyword>
<keyword evidence="4 8" id="KW-0812">Transmembrane</keyword>
<evidence type="ECO:0000313" key="10">
    <source>
        <dbReference type="Proteomes" id="UP000035548"/>
    </source>
</evidence>
<evidence type="ECO:0000256" key="7">
    <source>
        <dbReference type="ARBA" id="ARBA00024033"/>
    </source>
</evidence>
<feature type="transmembrane region" description="Helical" evidence="8">
    <location>
        <begin position="282"/>
        <end position="301"/>
    </location>
</feature>
<dbReference type="AlphaFoldDB" id="A0A0G3HIG5"/>
<evidence type="ECO:0000256" key="8">
    <source>
        <dbReference type="SAM" id="Phobius"/>
    </source>
</evidence>
<feature type="transmembrane region" description="Helical" evidence="8">
    <location>
        <begin position="385"/>
        <end position="407"/>
    </location>
</feature>
<gene>
    <name evidence="9" type="ORF">CUTER_04685</name>
</gene>
<accession>A0A0G3HIG5</accession>
<dbReference type="GO" id="GO:0005886">
    <property type="term" value="C:plasma membrane"/>
    <property type="evidence" value="ECO:0007669"/>
    <property type="project" value="UniProtKB-SubCell"/>
</dbReference>
<keyword evidence="9" id="KW-0328">Glycosyltransferase</keyword>
<comment type="similarity">
    <text evidence="7">Belongs to the glycosyltransferase 87 family.</text>
</comment>
<organism evidence="9 10">
    <name type="scientific">Corynebacterium uterequi</name>
    <dbReference type="NCBI Taxonomy" id="1072256"/>
    <lineage>
        <taxon>Bacteria</taxon>
        <taxon>Bacillati</taxon>
        <taxon>Actinomycetota</taxon>
        <taxon>Actinomycetes</taxon>
        <taxon>Mycobacteriales</taxon>
        <taxon>Corynebacteriaceae</taxon>
        <taxon>Corynebacterium</taxon>
    </lineage>
</organism>
<reference evidence="10" key="2">
    <citation type="submission" date="2015-05" db="EMBL/GenBank/DDBJ databases">
        <title>Complete genome sequence of Corynebacterium uterequi DSM 45634, isolated from the uterus of a maiden mare.</title>
        <authorList>
            <person name="Ruckert C."/>
            <person name="Albersmeier A."/>
            <person name="Winkler A."/>
            <person name="Tauch A."/>
        </authorList>
    </citation>
    <scope>NUCLEOTIDE SEQUENCE [LARGE SCALE GENOMIC DNA]</scope>
    <source>
        <strain evidence="10">DSM 45634</strain>
    </source>
</reference>
<evidence type="ECO:0000256" key="4">
    <source>
        <dbReference type="ARBA" id="ARBA00022692"/>
    </source>
</evidence>
<dbReference type="EMBL" id="CP011546">
    <property type="protein sequence ID" value="AKK10942.1"/>
    <property type="molecule type" value="Genomic_DNA"/>
</dbReference>
<feature type="transmembrane region" description="Helical" evidence="8">
    <location>
        <begin position="69"/>
        <end position="88"/>
    </location>
</feature>
<keyword evidence="10" id="KW-1185">Reference proteome</keyword>
<feature type="transmembrane region" description="Helical" evidence="8">
    <location>
        <begin position="151"/>
        <end position="168"/>
    </location>
</feature>
<feature type="transmembrane region" description="Helical" evidence="8">
    <location>
        <begin position="207"/>
        <end position="226"/>
    </location>
</feature>
<name>A0A0G3HIG5_9CORY</name>
<evidence type="ECO:0000256" key="1">
    <source>
        <dbReference type="ARBA" id="ARBA00004651"/>
    </source>
</evidence>
<feature type="transmembrane region" description="Helical" evidence="8">
    <location>
        <begin position="100"/>
        <end position="121"/>
    </location>
</feature>
<evidence type="ECO:0000256" key="3">
    <source>
        <dbReference type="ARBA" id="ARBA00022679"/>
    </source>
</evidence>
<dbReference type="Pfam" id="PF09594">
    <property type="entry name" value="GT87"/>
    <property type="match status" value="1"/>
</dbReference>
<dbReference type="GO" id="GO:0016758">
    <property type="term" value="F:hexosyltransferase activity"/>
    <property type="evidence" value="ECO:0007669"/>
    <property type="project" value="InterPro"/>
</dbReference>
<evidence type="ECO:0000256" key="2">
    <source>
        <dbReference type="ARBA" id="ARBA00022475"/>
    </source>
</evidence>
<dbReference type="Proteomes" id="UP000035548">
    <property type="component" value="Chromosome"/>
</dbReference>
<dbReference type="InterPro" id="IPR018584">
    <property type="entry name" value="GT87"/>
</dbReference>
<evidence type="ECO:0000256" key="6">
    <source>
        <dbReference type="ARBA" id="ARBA00023136"/>
    </source>
</evidence>
<evidence type="ECO:0000256" key="5">
    <source>
        <dbReference type="ARBA" id="ARBA00022989"/>
    </source>
</evidence>
<dbReference type="EC" id="2.4.1.-" evidence="9"/>
<dbReference type="KEGG" id="cut:CUTER_04685"/>
<comment type="subcellular location">
    <subcellularLocation>
        <location evidence="1">Cell membrane</location>
        <topology evidence="1">Multi-pass membrane protein</topology>
    </subcellularLocation>
</comment>
<sequence length="432" mass="47019">MSTTDSSPDFRRLLALLATLAGLLAGLGQTARHIGVTDFPLDMIIYREGVRAFLSGGEMYSVPMFAGDIALPFIYPPFGALVMVPLTTPGWMDNDLAGNIMIAMSNGLILACLRLIAPVLLPHSSALTRWAAAAVTWSLVLTFEPVDLNNGFAQINIVLMALVMWDLIPRQRRVLPQGILVGIAAAIKLTPLAFGLYFLIRRDIRSLLVTAASAVVCTLLAALVRFDATVEFYFSTLLGMGTSSDIGVDTTYQSNSSYKGMIMRFAPDGAAVVSHDTLTTTIWLVLVLITIGLGGWLMVALLRRGRELDAVLVNAVIMLLVSPVSWSHHWVWLVFVLPVFAFRALAVKPVPRALVAVLGVWAVLLVTKPPKWWFGDQIDLWALQWWQTILVSDYVWLGLAFMVALALSLRGQRSLVAPLDAPQTPAAPTPSA</sequence>
<feature type="transmembrane region" description="Helical" evidence="8">
    <location>
        <begin position="308"/>
        <end position="324"/>
    </location>
</feature>
<proteinExistence type="inferred from homology"/>
<protein>
    <submittedName>
        <fullName evidence="9">Putative DUF2029 family protein</fullName>
        <ecNumber evidence="9">2.4.1.-</ecNumber>
    </submittedName>
</protein>
<keyword evidence="2" id="KW-1003">Cell membrane</keyword>
<keyword evidence="6 8" id="KW-0472">Membrane</keyword>
<keyword evidence="3 9" id="KW-0808">Transferase</keyword>
<feature type="transmembrane region" description="Helical" evidence="8">
    <location>
        <begin position="330"/>
        <end position="346"/>
    </location>
</feature>
<reference evidence="9 10" key="1">
    <citation type="journal article" date="2015" name="Genome Announc.">
        <title>Virulence Factor Genes Detected in the Complete Genome Sequence of Corynebacterium uterequi DSM 45634, Isolated from the Uterus of a Maiden Mare.</title>
        <authorList>
            <person name="Ruckert C."/>
            <person name="Kriete M."/>
            <person name="Jaenicke S."/>
            <person name="Winkler A."/>
            <person name="Tauch A."/>
        </authorList>
    </citation>
    <scope>NUCLEOTIDE SEQUENCE [LARGE SCALE GENOMIC DNA]</scope>
    <source>
        <strain evidence="9 10">DSM 45634</strain>
    </source>
</reference>
<dbReference type="RefSeq" id="WP_047259431.1">
    <property type="nucleotide sequence ID" value="NZ_CP011546.1"/>
</dbReference>
<dbReference type="PATRIC" id="fig|1072256.5.peg.930"/>
<evidence type="ECO:0000313" key="9">
    <source>
        <dbReference type="EMBL" id="AKK10942.1"/>
    </source>
</evidence>
<dbReference type="STRING" id="1072256.CUTER_04685"/>